<keyword evidence="3 9" id="KW-0540">Nuclease</keyword>
<dbReference type="PANTHER" id="PTHR34405:SF3">
    <property type="entry name" value="CRISPR-ASSOCIATED ENDORIBONUCLEASE CAS2 3"/>
    <property type="match status" value="1"/>
</dbReference>
<dbReference type="Pfam" id="PF09827">
    <property type="entry name" value="CRISPR_Cas2"/>
    <property type="match status" value="1"/>
</dbReference>
<evidence type="ECO:0000256" key="6">
    <source>
        <dbReference type="ARBA" id="ARBA00022801"/>
    </source>
</evidence>
<dbReference type="GO" id="GO:0043571">
    <property type="term" value="P:maintenance of CRISPR repeat elements"/>
    <property type="evidence" value="ECO:0007669"/>
    <property type="project" value="UniProtKB-UniRule"/>
</dbReference>
<dbReference type="GO" id="GO:0004521">
    <property type="term" value="F:RNA endonuclease activity"/>
    <property type="evidence" value="ECO:0007669"/>
    <property type="project" value="UniProtKB-UniRule"/>
</dbReference>
<comment type="subunit">
    <text evidence="9">Homodimer, forms a heterotetramer with a Cas1 homodimer.</text>
</comment>
<dbReference type="InterPro" id="IPR021127">
    <property type="entry name" value="CRISPR_associated_Cas2"/>
</dbReference>
<comment type="cofactor">
    <cofactor evidence="1 9">
        <name>Mg(2+)</name>
        <dbReference type="ChEBI" id="CHEBI:18420"/>
    </cofactor>
</comment>
<dbReference type="InterPro" id="IPR019199">
    <property type="entry name" value="Virulence_VapD/CRISPR_Cas2"/>
</dbReference>
<keyword evidence="6 9" id="KW-0378">Hydrolase</keyword>
<dbReference type="KEGG" id="pphr:APZ00_20145"/>
<dbReference type="CDD" id="cd09725">
    <property type="entry name" value="Cas2_I_II_III"/>
    <property type="match status" value="1"/>
</dbReference>
<comment type="function">
    <text evidence="9">CRISPR (clustered regularly interspaced short palindromic repeat), is an adaptive immune system that provides protection against mobile genetic elements (viruses, transposable elements and conjugative plasmids). CRISPR clusters contain sequences complementary to antecedent mobile elements and target invading nucleic acids. CRISPR clusters are transcribed and processed into CRISPR RNA (crRNA). Functions as a ssRNA-specific endoribonuclease. Involved in the integration of spacer DNA into the CRISPR cassette.</text>
</comment>
<dbReference type="GO" id="GO:0046872">
    <property type="term" value="F:metal ion binding"/>
    <property type="evidence" value="ECO:0007669"/>
    <property type="project" value="UniProtKB-UniRule"/>
</dbReference>
<dbReference type="SUPFAM" id="SSF143430">
    <property type="entry name" value="TTP0101/SSO1404-like"/>
    <property type="match status" value="1"/>
</dbReference>
<evidence type="ECO:0000256" key="7">
    <source>
        <dbReference type="ARBA" id="ARBA00022842"/>
    </source>
</evidence>
<accession>A0A0U3NCH0</accession>
<dbReference type="PIRSF" id="PIRSF032582">
    <property type="entry name" value="Cas2"/>
    <property type="match status" value="1"/>
</dbReference>
<dbReference type="Gene3D" id="3.30.70.240">
    <property type="match status" value="1"/>
</dbReference>
<dbReference type="EC" id="3.1.-.-" evidence="9"/>
<gene>
    <name evidence="9" type="primary">cas2</name>
    <name evidence="11" type="ORF">APZ00_20145</name>
</gene>
<protein>
    <recommendedName>
        <fullName evidence="9">CRISPR-associated endoribonuclease Cas2</fullName>
        <ecNumber evidence="9">3.1.-.-</ecNumber>
    </recommendedName>
</protein>
<evidence type="ECO:0000256" key="8">
    <source>
        <dbReference type="ARBA" id="ARBA00023118"/>
    </source>
</evidence>
<feature type="binding site" evidence="9">
    <location>
        <position position="8"/>
    </location>
    <ligand>
        <name>Mg(2+)</name>
        <dbReference type="ChEBI" id="CHEBI:18420"/>
        <note>catalytic</note>
    </ligand>
</feature>
<dbReference type="PANTHER" id="PTHR34405">
    <property type="entry name" value="CRISPR-ASSOCIATED ENDORIBONUCLEASE CAS2"/>
    <property type="match status" value="1"/>
</dbReference>
<sequence length="96" mass="10768">MLVLVTYDVSTSSPGGAGRLRRVARACQNFGQRVQFSVFEIEVDPAQWTQLKARLEGIIAMETDSLRYYYLGSNWQRRVEHVGAKPAVDLNGPLIV</sequence>
<evidence type="ECO:0000313" key="12">
    <source>
        <dbReference type="Proteomes" id="UP000064921"/>
    </source>
</evidence>
<evidence type="ECO:0000256" key="9">
    <source>
        <dbReference type="HAMAP-Rule" id="MF_01471"/>
    </source>
</evidence>
<organism evidence="11 12">
    <name type="scientific">Pannonibacter phragmitetus</name>
    <dbReference type="NCBI Taxonomy" id="121719"/>
    <lineage>
        <taxon>Bacteria</taxon>
        <taxon>Pseudomonadati</taxon>
        <taxon>Pseudomonadota</taxon>
        <taxon>Alphaproteobacteria</taxon>
        <taxon>Hyphomicrobiales</taxon>
        <taxon>Stappiaceae</taxon>
        <taxon>Pannonibacter</taxon>
    </lineage>
</organism>
<dbReference type="HAMAP" id="MF_01471">
    <property type="entry name" value="Cas2"/>
    <property type="match status" value="1"/>
</dbReference>
<evidence type="ECO:0000256" key="5">
    <source>
        <dbReference type="ARBA" id="ARBA00022759"/>
    </source>
</evidence>
<keyword evidence="4 9" id="KW-0479">Metal-binding</keyword>
<dbReference type="Proteomes" id="UP000064921">
    <property type="component" value="Chromosome"/>
</dbReference>
<dbReference type="RefSeq" id="WP_058899992.1">
    <property type="nucleotide sequence ID" value="NZ_CP013068.1"/>
</dbReference>
<evidence type="ECO:0000313" key="11">
    <source>
        <dbReference type="EMBL" id="ALV29067.1"/>
    </source>
</evidence>
<keyword evidence="8 9" id="KW-0051">Antiviral defense</keyword>
<evidence type="ECO:0000256" key="1">
    <source>
        <dbReference type="ARBA" id="ARBA00001946"/>
    </source>
</evidence>
<dbReference type="NCBIfam" id="TIGR01573">
    <property type="entry name" value="cas2"/>
    <property type="match status" value="1"/>
</dbReference>
<dbReference type="GO" id="GO:0016787">
    <property type="term" value="F:hydrolase activity"/>
    <property type="evidence" value="ECO:0007669"/>
    <property type="project" value="UniProtKB-KW"/>
</dbReference>
<dbReference type="STRING" id="121719.APZ00_20145"/>
<dbReference type="AlphaFoldDB" id="A0A0U3NCH0"/>
<dbReference type="EMBL" id="CP013068">
    <property type="protein sequence ID" value="ALV29067.1"/>
    <property type="molecule type" value="Genomic_DNA"/>
</dbReference>
<reference evidence="11 12" key="1">
    <citation type="submission" date="2015-10" db="EMBL/GenBank/DDBJ databases">
        <title>The world's first case of liver abscess caused by Pannonibacter phragmitetus.</title>
        <authorList>
            <person name="Ming D."/>
            <person name="Wang M."/>
            <person name="Zhou Y."/>
            <person name="Jiang T."/>
            <person name="Hu S."/>
        </authorList>
    </citation>
    <scope>NUCLEOTIDE SEQUENCE [LARGE SCALE GENOMIC DNA]</scope>
    <source>
        <strain evidence="11 12">31801</strain>
    </source>
</reference>
<keyword evidence="12" id="KW-1185">Reference proteome</keyword>
<evidence type="ECO:0000256" key="10">
    <source>
        <dbReference type="PIRNR" id="PIRNR032582"/>
    </source>
</evidence>
<evidence type="ECO:0000256" key="2">
    <source>
        <dbReference type="ARBA" id="ARBA00009959"/>
    </source>
</evidence>
<evidence type="ECO:0000256" key="3">
    <source>
        <dbReference type="ARBA" id="ARBA00022722"/>
    </source>
</evidence>
<keyword evidence="7 9" id="KW-0460">Magnesium</keyword>
<comment type="similarity">
    <text evidence="2 9 10">Belongs to the CRISPR-associated endoribonuclease Cas2 protein family.</text>
</comment>
<name>A0A0U3NCH0_9HYPH</name>
<proteinExistence type="inferred from homology"/>
<keyword evidence="5 9" id="KW-0255">Endonuclease</keyword>
<dbReference type="GO" id="GO:0051607">
    <property type="term" value="P:defense response to virus"/>
    <property type="evidence" value="ECO:0007669"/>
    <property type="project" value="UniProtKB-UniRule"/>
</dbReference>
<evidence type="ECO:0000256" key="4">
    <source>
        <dbReference type="ARBA" id="ARBA00022723"/>
    </source>
</evidence>